<feature type="compositionally biased region" description="Basic and acidic residues" evidence="1">
    <location>
        <begin position="521"/>
        <end position="536"/>
    </location>
</feature>
<gene>
    <name evidence="2" type="ORF">I79_025417</name>
</gene>
<feature type="region of interest" description="Disordered" evidence="1">
    <location>
        <begin position="1"/>
        <end position="325"/>
    </location>
</feature>
<feature type="compositionally biased region" description="Polar residues" evidence="1">
    <location>
        <begin position="273"/>
        <end position="285"/>
    </location>
</feature>
<dbReference type="FunCoup" id="G3INA5">
    <property type="interactions" value="2270"/>
</dbReference>
<feature type="region of interest" description="Disordered" evidence="1">
    <location>
        <begin position="515"/>
        <end position="586"/>
    </location>
</feature>
<feature type="compositionally biased region" description="Low complexity" evidence="1">
    <location>
        <begin position="562"/>
        <end position="571"/>
    </location>
</feature>
<dbReference type="eggNOG" id="KOG0051">
    <property type="taxonomic scope" value="Eukaryota"/>
</dbReference>
<dbReference type="PANTHER" id="PTHR46760:SF1">
    <property type="entry name" value="TRANSCRIPTION TERMINATION FACTOR 1"/>
    <property type="match status" value="1"/>
</dbReference>
<sequence length="640" mass="72298">MDGDSRRSKTHTAVFYKKKKQSSVSQKRPQTQSPENLESEHLQVSKLGKRRESQTPAPESLENEHPLLSNLGKRKKESQTPAPKNLESEQPYKAKRKKRRKESQTPAPESLESEQPYKAKRKKKRRESQTPASESSEREQPHIAKKKRKESQTPASESSESEQPHIAKKRRRKESQTPASESSESEQPHIAKKKRSKESQTPASESSEREQPHIAKKKRRKESQTPASESSEREQPHIAKKKRRKESQTPASESSESEQPQVSSLGKRRKFQTPASEISEGQQQLHIAKRKESQQLTSSLLKNSETFHKAKKTTSTHKKKKRSSVWEVDMETGIILVNKENMENLLESSRKDVDIVYVDISKGQKSAKVDKAEKLSIAESLKHDYQELHSDVKRKKNQKHPKKVVSWDAVEESQPESITLPHSESLSSVHLEGRSTGLLVSHKKMSKEKVSRNQELGAVPESLDSAHPGGDGERVKGSDRSRKKTKKGKCASVAIATSSDNVPLLDNYAENAFLDSLEGGDALREEDVDRRPRKAETQACSSEKPAEEMQGVESTREEESSLESASNSATRYVSEDGRDSDESDVDLGSAVRQLKEFIPDIQERAATTIRRMYRDDLGRFREFKAQGKLSSAQSRQQLLL</sequence>
<protein>
    <submittedName>
        <fullName evidence="2">Transcription termination factor 1</fullName>
    </submittedName>
</protein>
<dbReference type="InterPro" id="IPR053078">
    <property type="entry name" value="TTF1-like"/>
</dbReference>
<feature type="compositionally biased region" description="Basic and acidic residues" evidence="1">
    <location>
        <begin position="470"/>
        <end position="480"/>
    </location>
</feature>
<dbReference type="GO" id="GO:0006363">
    <property type="term" value="P:termination of RNA polymerase I transcription"/>
    <property type="evidence" value="ECO:0007669"/>
    <property type="project" value="TreeGrafter"/>
</dbReference>
<organism evidence="2 3">
    <name type="scientific">Cricetulus griseus</name>
    <name type="common">Chinese hamster</name>
    <name type="synonym">Cricetulus barabensis griseus</name>
    <dbReference type="NCBI Taxonomy" id="10029"/>
    <lineage>
        <taxon>Eukaryota</taxon>
        <taxon>Metazoa</taxon>
        <taxon>Chordata</taxon>
        <taxon>Craniata</taxon>
        <taxon>Vertebrata</taxon>
        <taxon>Euteleostomi</taxon>
        <taxon>Mammalia</taxon>
        <taxon>Eutheria</taxon>
        <taxon>Euarchontoglires</taxon>
        <taxon>Glires</taxon>
        <taxon>Rodentia</taxon>
        <taxon>Myomorpha</taxon>
        <taxon>Muroidea</taxon>
        <taxon>Cricetidae</taxon>
        <taxon>Cricetinae</taxon>
        <taxon>Cricetulus</taxon>
    </lineage>
</organism>
<evidence type="ECO:0000256" key="1">
    <source>
        <dbReference type="SAM" id="MobiDB-lite"/>
    </source>
</evidence>
<dbReference type="PaxDb" id="10029-XP_007614215.1"/>
<dbReference type="STRING" id="10029.G3INA5"/>
<feature type="compositionally biased region" description="Polar residues" evidence="1">
    <location>
        <begin position="294"/>
        <end position="304"/>
    </location>
</feature>
<evidence type="ECO:0000313" key="3">
    <source>
        <dbReference type="Proteomes" id="UP000001075"/>
    </source>
</evidence>
<proteinExistence type="predicted"/>
<feature type="compositionally biased region" description="Polar residues" evidence="1">
    <location>
        <begin position="415"/>
        <end position="428"/>
    </location>
</feature>
<feature type="compositionally biased region" description="Basic residues" evidence="1">
    <location>
        <begin position="392"/>
        <end position="403"/>
    </location>
</feature>
<dbReference type="InParanoid" id="G3INA5"/>
<reference evidence="3" key="1">
    <citation type="journal article" date="2011" name="Nat. Biotechnol.">
        <title>The genomic sequence of the Chinese hamster ovary (CHO)-K1 cell line.</title>
        <authorList>
            <person name="Xu X."/>
            <person name="Nagarajan H."/>
            <person name="Lewis N.E."/>
            <person name="Pan S."/>
            <person name="Cai Z."/>
            <person name="Liu X."/>
            <person name="Chen W."/>
            <person name="Xie M."/>
            <person name="Wang W."/>
            <person name="Hammond S."/>
            <person name="Andersen M.R."/>
            <person name="Neff N."/>
            <person name="Passarelli B."/>
            <person name="Koh W."/>
            <person name="Fan H.C."/>
            <person name="Wang J."/>
            <person name="Gui Y."/>
            <person name="Lee K.H."/>
            <person name="Betenbaugh M.J."/>
            <person name="Quake S.R."/>
            <person name="Famili I."/>
            <person name="Palsson B.O."/>
            <person name="Wang J."/>
        </authorList>
    </citation>
    <scope>NUCLEOTIDE SEQUENCE [LARGE SCALE GENOMIC DNA]</scope>
    <source>
        <strain evidence="3">CHO K1 cell line</strain>
    </source>
</reference>
<dbReference type="GO" id="GO:0005730">
    <property type="term" value="C:nucleolus"/>
    <property type="evidence" value="ECO:0007669"/>
    <property type="project" value="TreeGrafter"/>
</dbReference>
<feature type="compositionally biased region" description="Basic residues" evidence="1">
    <location>
        <begin position="309"/>
        <end position="323"/>
    </location>
</feature>
<dbReference type="GO" id="GO:0003682">
    <property type="term" value="F:chromatin binding"/>
    <property type="evidence" value="ECO:0007669"/>
    <property type="project" value="TreeGrafter"/>
</dbReference>
<dbReference type="Proteomes" id="UP000001075">
    <property type="component" value="Unassembled WGS sequence"/>
</dbReference>
<feature type="region of interest" description="Disordered" evidence="1">
    <location>
        <begin position="389"/>
        <end position="496"/>
    </location>
</feature>
<dbReference type="EMBL" id="JH005645">
    <property type="protein sequence ID" value="EGW11382.1"/>
    <property type="molecule type" value="Genomic_DNA"/>
</dbReference>
<feature type="compositionally biased region" description="Low complexity" evidence="1">
    <location>
        <begin position="248"/>
        <end position="264"/>
    </location>
</feature>
<accession>G3INA5</accession>
<evidence type="ECO:0000313" key="2">
    <source>
        <dbReference type="EMBL" id="EGW11382.1"/>
    </source>
</evidence>
<dbReference type="PANTHER" id="PTHR46760">
    <property type="entry name" value="TRANSCRIPTION TERMINATION FACTOR 1"/>
    <property type="match status" value="1"/>
</dbReference>
<dbReference type="AlphaFoldDB" id="G3INA5"/>
<name>G3INA5_CRIGR</name>